<dbReference type="InterPro" id="IPR051164">
    <property type="entry name" value="NmrA-like_oxidored"/>
</dbReference>
<proteinExistence type="predicted"/>
<dbReference type="PANTHER" id="PTHR42748:SF3">
    <property type="entry name" value="BLL4366 PROTEIN"/>
    <property type="match status" value="1"/>
</dbReference>
<organism evidence="3 4">
    <name type="scientific">Pseudoduganella lutea</name>
    <dbReference type="NCBI Taxonomy" id="321985"/>
    <lineage>
        <taxon>Bacteria</taxon>
        <taxon>Pseudomonadati</taxon>
        <taxon>Pseudomonadota</taxon>
        <taxon>Betaproteobacteria</taxon>
        <taxon>Burkholderiales</taxon>
        <taxon>Oxalobacteraceae</taxon>
        <taxon>Telluria group</taxon>
        <taxon>Pseudoduganella</taxon>
    </lineage>
</organism>
<dbReference type="PANTHER" id="PTHR42748">
    <property type="entry name" value="NITROGEN METABOLITE REPRESSION PROTEIN NMRA FAMILY MEMBER"/>
    <property type="match status" value="1"/>
</dbReference>
<keyword evidence="4" id="KW-1185">Reference proteome</keyword>
<reference evidence="3 4" key="1">
    <citation type="submission" date="2019-02" db="EMBL/GenBank/DDBJ databases">
        <title>Draft Genome Sequences of Six Type Strains of the Genus Massilia.</title>
        <authorList>
            <person name="Miess H."/>
            <person name="Frediansyhah A."/>
            <person name="Gross H."/>
        </authorList>
    </citation>
    <scope>NUCLEOTIDE SEQUENCE [LARGE SCALE GENOMIC DNA]</scope>
    <source>
        <strain evidence="3 4">DSM 17473</strain>
    </source>
</reference>
<dbReference type="AlphaFoldDB" id="A0A4P6L5U5"/>
<dbReference type="Proteomes" id="UP000290637">
    <property type="component" value="Chromosome"/>
</dbReference>
<dbReference type="InterPro" id="IPR016040">
    <property type="entry name" value="NAD(P)-bd_dom"/>
</dbReference>
<dbReference type="EMBL" id="CP035913">
    <property type="protein sequence ID" value="QBE67056.1"/>
    <property type="molecule type" value="Genomic_DNA"/>
</dbReference>
<dbReference type="Pfam" id="PF13460">
    <property type="entry name" value="NAD_binding_10"/>
    <property type="match status" value="1"/>
</dbReference>
<name>A0A4P6L5U5_9BURK</name>
<dbReference type="SUPFAM" id="SSF51735">
    <property type="entry name" value="NAD(P)-binding Rossmann-fold domains"/>
    <property type="match status" value="1"/>
</dbReference>
<evidence type="ECO:0000256" key="1">
    <source>
        <dbReference type="ARBA" id="ARBA00022857"/>
    </source>
</evidence>
<dbReference type="KEGG" id="plue:EWM63_03530"/>
<accession>A0A4P6L5U5</accession>
<gene>
    <name evidence="3" type="ORF">EWM63_03530</name>
</gene>
<dbReference type="Gene3D" id="3.40.50.720">
    <property type="entry name" value="NAD(P)-binding Rossmann-like Domain"/>
    <property type="match status" value="1"/>
</dbReference>
<keyword evidence="1" id="KW-0521">NADP</keyword>
<dbReference type="OrthoDB" id="9771302at2"/>
<dbReference type="RefSeq" id="WP_130190163.1">
    <property type="nucleotide sequence ID" value="NZ_CP035913.1"/>
</dbReference>
<evidence type="ECO:0000313" key="4">
    <source>
        <dbReference type="Proteomes" id="UP000290637"/>
    </source>
</evidence>
<protein>
    <submittedName>
        <fullName evidence="3">NmrA family transcriptional regulator</fullName>
    </submittedName>
</protein>
<sequence>MNIAVIGGTGLIGSKTVALLKAAGHAVRAAGPSTGVNTVTGEGLDDALAGAHVVIDVSNAPTFDPAEVRAFFETSGRNLLAAERRAGVRHHVVLSIVGADRMPGNGYFAAKVVQEGLVAGSGVPYTIVRSTQFLEFVKGIADGSTAGGTVRVAGGQFQPIAADDVAELLAGFAVQAPRNGVVEIAGPERAPFDDIVRRHLRVVGDPRTVERDDTALYFGGKVEELSLVPLATPHLGRITIDTWNR</sequence>
<feature type="domain" description="NAD(P)-binding" evidence="2">
    <location>
        <begin position="7"/>
        <end position="170"/>
    </location>
</feature>
<evidence type="ECO:0000259" key="2">
    <source>
        <dbReference type="Pfam" id="PF13460"/>
    </source>
</evidence>
<dbReference type="InterPro" id="IPR036291">
    <property type="entry name" value="NAD(P)-bd_dom_sf"/>
</dbReference>
<evidence type="ECO:0000313" key="3">
    <source>
        <dbReference type="EMBL" id="QBE67056.1"/>
    </source>
</evidence>